<keyword evidence="9 13" id="KW-0067">ATP-binding</keyword>
<evidence type="ECO:0000256" key="12">
    <source>
        <dbReference type="PIRSR" id="PIRSR604809-1"/>
    </source>
</evidence>
<proteinExistence type="inferred from homology"/>
<dbReference type="Gene3D" id="3.10.20.70">
    <property type="entry name" value="Glutamine synthetase, N-terminal domain"/>
    <property type="match status" value="1"/>
</dbReference>
<keyword evidence="5" id="KW-0963">Cytoplasm</keyword>
<evidence type="ECO:0000256" key="2">
    <source>
        <dbReference type="ARBA" id="ARBA00009897"/>
    </source>
</evidence>
<evidence type="ECO:0000256" key="6">
    <source>
        <dbReference type="ARBA" id="ARBA00022598"/>
    </source>
</evidence>
<feature type="binding site" evidence="12">
    <location>
        <position position="309"/>
    </location>
    <ligand>
        <name>L-glutamate</name>
        <dbReference type="ChEBI" id="CHEBI:29985"/>
    </ligand>
</feature>
<dbReference type="Gene3D" id="3.30.590.10">
    <property type="entry name" value="Glutamine synthetase/guanido kinase, catalytic domain"/>
    <property type="match status" value="1"/>
</dbReference>
<evidence type="ECO:0000256" key="11">
    <source>
        <dbReference type="ARBA" id="ARBA00049436"/>
    </source>
</evidence>
<dbReference type="SUPFAM" id="SSF55931">
    <property type="entry name" value="Glutamine synthetase/guanido kinase"/>
    <property type="match status" value="1"/>
</dbReference>
<dbReference type="NCBIfam" id="TIGR00653">
    <property type="entry name" value="GlnA"/>
    <property type="match status" value="1"/>
</dbReference>
<evidence type="ECO:0000256" key="4">
    <source>
        <dbReference type="ARBA" id="ARBA00021364"/>
    </source>
</evidence>
<gene>
    <name evidence="20" type="primary">glnA</name>
    <name evidence="20" type="ORF">Q3M24_09195</name>
</gene>
<dbReference type="PANTHER" id="PTHR43785:SF12">
    <property type="entry name" value="TYPE-1 GLUTAMINE SYNTHETASE 2"/>
    <property type="match status" value="1"/>
</dbReference>
<dbReference type="KEGG" id="eaj:Q3M24_09195"/>
<feature type="binding site" evidence="12">
    <location>
        <begin position="244"/>
        <end position="245"/>
    </location>
    <ligand>
        <name>L-glutamate</name>
        <dbReference type="ChEBI" id="CHEBI:29985"/>
    </ligand>
</feature>
<feature type="binding site" evidence="14">
    <location>
        <position position="338"/>
    </location>
    <ligand>
        <name>Mg(2+)</name>
        <dbReference type="ChEBI" id="CHEBI:18420"/>
        <label>1</label>
    </ligand>
</feature>
<evidence type="ECO:0000256" key="7">
    <source>
        <dbReference type="ARBA" id="ARBA00022723"/>
    </source>
</evidence>
<evidence type="ECO:0000256" key="14">
    <source>
        <dbReference type="PIRSR" id="PIRSR604809-3"/>
    </source>
</evidence>
<feature type="binding site" evidence="12">
    <location>
        <position position="321"/>
    </location>
    <ligand>
        <name>L-glutamate</name>
        <dbReference type="ChEBI" id="CHEBI:29985"/>
    </ligand>
</feature>
<name>A0AAU8M0J2_9BACT</name>
<dbReference type="SUPFAM" id="SSF54368">
    <property type="entry name" value="Glutamine synthetase, N-terminal domain"/>
    <property type="match status" value="1"/>
</dbReference>
<feature type="domain" description="GS beta-grasp" evidence="18">
    <location>
        <begin position="20"/>
        <end position="106"/>
    </location>
</feature>
<dbReference type="InterPro" id="IPR014746">
    <property type="entry name" value="Gln_synth/guanido_kin_cat_dom"/>
</dbReference>
<accession>A0AAU8M0J2</accession>
<dbReference type="FunFam" id="3.10.20.70:FF:000005">
    <property type="entry name" value="Glutamine synthetase"/>
    <property type="match status" value="1"/>
</dbReference>
<evidence type="ECO:0000256" key="5">
    <source>
        <dbReference type="ARBA" id="ARBA00022490"/>
    </source>
</evidence>
<protein>
    <recommendedName>
        <fullName evidence="4 17">Glutamine synthetase</fullName>
        <ecNumber evidence="3 17">6.3.1.2</ecNumber>
    </recommendedName>
</protein>
<reference evidence="20" key="1">
    <citation type="journal article" date="2024" name="Syst. Appl. Microbiol.">
        <title>First single-strain enrichments of Electrothrix cable bacteria, description of E. aestuarii sp. nov. and E. rattekaaiensis sp. nov., and proposal of a cable bacteria taxonomy following the rules of the SeqCode.</title>
        <authorList>
            <person name="Plum-Jensen L.E."/>
            <person name="Schramm A."/>
            <person name="Marshall I.P.G."/>
        </authorList>
    </citation>
    <scope>NUCLEOTIDE SEQUENCE</scope>
    <source>
        <strain evidence="20">Rat1</strain>
    </source>
</reference>
<evidence type="ECO:0000259" key="19">
    <source>
        <dbReference type="PROSITE" id="PS51987"/>
    </source>
</evidence>
<feature type="binding site" evidence="14">
    <location>
        <position position="136"/>
    </location>
    <ligand>
        <name>Mg(2+)</name>
        <dbReference type="ChEBI" id="CHEBI:18420"/>
        <label>1</label>
    </ligand>
</feature>
<dbReference type="InterPro" id="IPR036651">
    <property type="entry name" value="Gln_synt_N_sf"/>
</dbReference>
<dbReference type="GO" id="GO:0005524">
    <property type="term" value="F:ATP binding"/>
    <property type="evidence" value="ECO:0007669"/>
    <property type="project" value="UniProtKB-KW"/>
</dbReference>
<dbReference type="PROSITE" id="PS00180">
    <property type="entry name" value="GLNA_1"/>
    <property type="match status" value="1"/>
</dbReference>
<dbReference type="GO" id="GO:0004356">
    <property type="term" value="F:glutamine synthetase activity"/>
    <property type="evidence" value="ECO:0007669"/>
    <property type="project" value="UniProtKB-EC"/>
</dbReference>
<evidence type="ECO:0000256" key="1">
    <source>
        <dbReference type="ARBA" id="ARBA00004496"/>
    </source>
</evidence>
<comment type="similarity">
    <text evidence="2 15 16">Belongs to the glutamine synthetase family.</text>
</comment>
<dbReference type="PROSITE" id="PS51987">
    <property type="entry name" value="GS_CATALYTIC"/>
    <property type="match status" value="1"/>
</dbReference>
<comment type="catalytic activity">
    <reaction evidence="11 17">
        <text>L-glutamate + NH4(+) + ATP = L-glutamine + ADP + phosphate + H(+)</text>
        <dbReference type="Rhea" id="RHEA:16169"/>
        <dbReference type="ChEBI" id="CHEBI:15378"/>
        <dbReference type="ChEBI" id="CHEBI:28938"/>
        <dbReference type="ChEBI" id="CHEBI:29985"/>
        <dbReference type="ChEBI" id="CHEBI:30616"/>
        <dbReference type="ChEBI" id="CHEBI:43474"/>
        <dbReference type="ChEBI" id="CHEBI:58359"/>
        <dbReference type="ChEBI" id="CHEBI:456216"/>
        <dbReference type="EC" id="6.3.1.2"/>
    </reaction>
</comment>
<feature type="binding site" evidence="14">
    <location>
        <position position="200"/>
    </location>
    <ligand>
        <name>Mg(2+)</name>
        <dbReference type="ChEBI" id="CHEBI:18420"/>
        <label>1</label>
    </ligand>
</feature>
<feature type="binding site" evidence="13">
    <location>
        <position position="188"/>
    </location>
    <ligand>
        <name>ATP</name>
        <dbReference type="ChEBI" id="CHEBI:30616"/>
    </ligand>
</feature>
<evidence type="ECO:0000256" key="9">
    <source>
        <dbReference type="ARBA" id="ARBA00022840"/>
    </source>
</evidence>
<dbReference type="Pfam" id="PF03951">
    <property type="entry name" value="Gln-synt_N"/>
    <property type="match status" value="1"/>
</dbReference>
<feature type="binding site" evidence="14">
    <location>
        <position position="138"/>
    </location>
    <ligand>
        <name>Mg(2+)</name>
        <dbReference type="ChEBI" id="CHEBI:18420"/>
        <label>1</label>
    </ligand>
</feature>
<dbReference type="PROSITE" id="PS00181">
    <property type="entry name" value="GLNA_ATP"/>
    <property type="match status" value="1"/>
</dbReference>
<evidence type="ECO:0000256" key="16">
    <source>
        <dbReference type="RuleBase" id="RU000384"/>
    </source>
</evidence>
<feature type="binding site" evidence="12">
    <location>
        <position position="340"/>
    </location>
    <ligand>
        <name>L-glutamate</name>
        <dbReference type="ChEBI" id="CHEBI:29985"/>
    </ligand>
</feature>
<reference evidence="20" key="2">
    <citation type="submission" date="2024-06" db="EMBL/GenBank/DDBJ databases">
        <authorList>
            <person name="Plum-Jensen L.E."/>
            <person name="Schramm A."/>
            <person name="Marshall I.P.G."/>
        </authorList>
    </citation>
    <scope>NUCLEOTIDE SEQUENCE</scope>
    <source>
        <strain evidence="20">Rat1</strain>
    </source>
</reference>
<evidence type="ECO:0000259" key="18">
    <source>
        <dbReference type="PROSITE" id="PS51986"/>
    </source>
</evidence>
<organism evidence="20">
    <name type="scientific">Candidatus Electrothrix aestuarii</name>
    <dbReference type="NCBI Taxonomy" id="3062594"/>
    <lineage>
        <taxon>Bacteria</taxon>
        <taxon>Pseudomonadati</taxon>
        <taxon>Thermodesulfobacteriota</taxon>
        <taxon>Desulfobulbia</taxon>
        <taxon>Desulfobulbales</taxon>
        <taxon>Desulfobulbaceae</taxon>
        <taxon>Candidatus Electrothrix</taxon>
    </lineage>
</organism>
<evidence type="ECO:0000256" key="13">
    <source>
        <dbReference type="PIRSR" id="PIRSR604809-2"/>
    </source>
</evidence>
<comment type="cofactor">
    <cofactor evidence="14">
        <name>Mg(2+)</name>
        <dbReference type="ChEBI" id="CHEBI:18420"/>
    </cofactor>
    <text evidence="14">Binds 2 Mg(2+) ions per subunit.</text>
</comment>
<dbReference type="GO" id="GO:0006542">
    <property type="term" value="P:glutamine biosynthetic process"/>
    <property type="evidence" value="ECO:0007669"/>
    <property type="project" value="InterPro"/>
</dbReference>
<sequence length="449" mass="49714">MGCNCNKITREDIMKIIEEQNVHFFRLQFVDILGNMKNVAIPLSQIEKALDGQMMFDGSSIDGFVRINESDMYLKPDFNTFTVLPWRNQNGTNAARIICDVAKADGTPFEGCPRNNLKRVLADAKDMGYTMNVGTEAEFFLFELNEDGTGSTVTHDVAGYFDVDPGDKGINCRREIIETLEAMGFEIEASHHEVAEGQHEVNFKYADALTAADNTVTFKWVVRSIAAEYGLHATFMPKPVFGINGSGMHTNQSLFNLDGTNAFFDEKGPLQLSETAYKYIAGITKNAKGFAAVTNPLVNSYKRLVPGYEAPVYVAWSASNRSALVRIPASRGMGTRTEVRCPDPTCNPYMAFAMMLSSGLDGVKNNLEAPSSVDQDIFSMTPAEKEAAGIDSLPANLKEAIDALKENPIAVEALGEHILENYIANKEQEWDDYRTAVTDWELNAYLNNY</sequence>
<keyword evidence="6 17" id="KW-0436">Ligase</keyword>
<feature type="binding site" evidence="14">
    <location>
        <position position="193"/>
    </location>
    <ligand>
        <name>Mg(2+)</name>
        <dbReference type="ChEBI" id="CHEBI:18420"/>
        <label>1</label>
    </ligand>
</feature>
<dbReference type="SMART" id="SM01230">
    <property type="entry name" value="Gln-synt_C"/>
    <property type="match status" value="1"/>
</dbReference>
<dbReference type="PANTHER" id="PTHR43785">
    <property type="entry name" value="GAMMA-GLUTAMYLPUTRESCINE SYNTHETASE"/>
    <property type="match status" value="1"/>
</dbReference>
<feature type="binding site" evidence="12">
    <location>
        <position position="303"/>
    </location>
    <ligand>
        <name>L-glutamate</name>
        <dbReference type="ChEBI" id="CHEBI:29985"/>
    </ligand>
</feature>
<dbReference type="InterPro" id="IPR008147">
    <property type="entry name" value="Gln_synt_N"/>
</dbReference>
<evidence type="ECO:0000256" key="8">
    <source>
        <dbReference type="ARBA" id="ARBA00022741"/>
    </source>
</evidence>
<dbReference type="InterPro" id="IPR008146">
    <property type="entry name" value="Gln_synth_cat_dom"/>
</dbReference>
<dbReference type="InterPro" id="IPR027302">
    <property type="entry name" value="Gln_synth_N_conserv_site"/>
</dbReference>
<dbReference type="AlphaFoldDB" id="A0AAU8M0J2"/>
<dbReference type="PROSITE" id="PS51986">
    <property type="entry name" value="GS_BETA_GRASP"/>
    <property type="match status" value="1"/>
</dbReference>
<dbReference type="FunFam" id="3.30.590.10:FF:000003">
    <property type="entry name" value="Glutamine synthetase 2"/>
    <property type="match status" value="1"/>
</dbReference>
<keyword evidence="10 14" id="KW-0460">Magnesium</keyword>
<evidence type="ECO:0000256" key="17">
    <source>
        <dbReference type="RuleBase" id="RU004356"/>
    </source>
</evidence>
<dbReference type="Pfam" id="PF00120">
    <property type="entry name" value="Gln-synt_C"/>
    <property type="match status" value="1"/>
</dbReference>
<dbReference type="EC" id="6.3.1.2" evidence="3 17"/>
<dbReference type="GO" id="GO:0005737">
    <property type="term" value="C:cytoplasm"/>
    <property type="evidence" value="ECO:0007669"/>
    <property type="project" value="UniProtKB-SubCell"/>
</dbReference>
<evidence type="ECO:0000256" key="15">
    <source>
        <dbReference type="PROSITE-ProRule" id="PRU01330"/>
    </source>
</evidence>
<dbReference type="InterPro" id="IPR027303">
    <property type="entry name" value="Gln_synth_gly_rich_site"/>
</dbReference>
<evidence type="ECO:0000256" key="10">
    <source>
        <dbReference type="ARBA" id="ARBA00022842"/>
    </source>
</evidence>
<comment type="subcellular location">
    <subcellularLocation>
        <location evidence="1">Cytoplasm</location>
    </subcellularLocation>
</comment>
<keyword evidence="7 14" id="KW-0479">Metal-binding</keyword>
<feature type="binding site" evidence="13">
    <location>
        <position position="321"/>
    </location>
    <ligand>
        <name>ATP</name>
        <dbReference type="ChEBI" id="CHEBI:30616"/>
    </ligand>
</feature>
<keyword evidence="8 13" id="KW-0547">Nucleotide-binding</keyword>
<evidence type="ECO:0000256" key="3">
    <source>
        <dbReference type="ARBA" id="ARBA00012937"/>
    </source>
</evidence>
<dbReference type="GO" id="GO:0046872">
    <property type="term" value="F:metal ion binding"/>
    <property type="evidence" value="ECO:0007669"/>
    <property type="project" value="UniProtKB-KW"/>
</dbReference>
<evidence type="ECO:0000313" key="20">
    <source>
        <dbReference type="EMBL" id="XCN74897.1"/>
    </source>
</evidence>
<dbReference type="InterPro" id="IPR004809">
    <property type="entry name" value="Gln_synth_I"/>
</dbReference>
<feature type="domain" description="GS catalytic" evidence="19">
    <location>
        <begin position="113"/>
        <end position="449"/>
    </location>
</feature>
<feature type="binding site" evidence="14">
    <location>
        <position position="249"/>
    </location>
    <ligand>
        <name>Mg(2+)</name>
        <dbReference type="ChEBI" id="CHEBI:18420"/>
        <label>1</label>
    </ligand>
</feature>
<feature type="binding site" evidence="13">
    <location>
        <begin position="203"/>
        <end position="205"/>
    </location>
    <ligand>
        <name>ATP</name>
        <dbReference type="ChEBI" id="CHEBI:30616"/>
    </ligand>
</feature>
<dbReference type="EMBL" id="CP159373">
    <property type="protein sequence ID" value="XCN74897.1"/>
    <property type="molecule type" value="Genomic_DNA"/>
</dbReference>